<keyword evidence="3" id="KW-1185">Reference proteome</keyword>
<dbReference type="Proteomes" id="UP000612746">
    <property type="component" value="Unassembled WGS sequence"/>
</dbReference>
<sequence>MSYIATATSSSIPTPTPATAASTAANEGPVMLALIMSVMVTSMCFVAFLWQCIQCYIRFRKLNWSQVIVILMCQSVLGGVFSALCLAEYLLSVSCEFRAVAELIAINIGDVLLQALLLHRVYAIKRSKWILVTGISLLASIIVYIMISLAAGQLVAIPVNAYVCATQSRSWVVYGKATIDITFYLAAYVMFILQAYRQKICLELSLKHALLHNGLLYCLLASGYGVLVGVIAFIPTFAPLLSIVHLFAWCIMSYFILKHIINICTQKPHGNQTAALYPSGKDNTADTLSHSFTRLVELPAPERRDSGMIRY</sequence>
<keyword evidence="1" id="KW-1133">Transmembrane helix</keyword>
<feature type="transmembrane region" description="Helical" evidence="1">
    <location>
        <begin position="62"/>
        <end position="91"/>
    </location>
</feature>
<feature type="transmembrane region" description="Helical" evidence="1">
    <location>
        <begin position="240"/>
        <end position="257"/>
    </location>
</feature>
<feature type="transmembrane region" description="Helical" evidence="1">
    <location>
        <begin position="214"/>
        <end position="234"/>
    </location>
</feature>
<protein>
    <submittedName>
        <fullName evidence="2">Uncharacterized protein</fullName>
    </submittedName>
</protein>
<feature type="transmembrane region" description="Helical" evidence="1">
    <location>
        <begin position="30"/>
        <end position="50"/>
    </location>
</feature>
<reference evidence="2" key="1">
    <citation type="submission" date="2020-12" db="EMBL/GenBank/DDBJ databases">
        <title>Metabolic potential, ecology and presence of endohyphal bacteria is reflected in genomic diversity of Mucoromycotina.</title>
        <authorList>
            <person name="Muszewska A."/>
            <person name="Okrasinska A."/>
            <person name="Steczkiewicz K."/>
            <person name="Drgas O."/>
            <person name="Orlowska M."/>
            <person name="Perlinska-Lenart U."/>
            <person name="Aleksandrzak-Piekarczyk T."/>
            <person name="Szatraj K."/>
            <person name="Zielenkiewicz U."/>
            <person name="Pilsyk S."/>
            <person name="Malc E."/>
            <person name="Mieczkowski P."/>
            <person name="Kruszewska J.S."/>
            <person name="Biernat P."/>
            <person name="Pawlowska J."/>
        </authorList>
    </citation>
    <scope>NUCLEOTIDE SEQUENCE</scope>
    <source>
        <strain evidence="2">WA0000051536</strain>
    </source>
</reference>
<keyword evidence="1" id="KW-0472">Membrane</keyword>
<name>A0A8H7Q6F8_9FUNG</name>
<comment type="caution">
    <text evidence="2">The sequence shown here is derived from an EMBL/GenBank/DDBJ whole genome shotgun (WGS) entry which is preliminary data.</text>
</comment>
<dbReference type="EMBL" id="JAEPRA010000004">
    <property type="protein sequence ID" value="KAG2186842.1"/>
    <property type="molecule type" value="Genomic_DNA"/>
</dbReference>
<evidence type="ECO:0000256" key="1">
    <source>
        <dbReference type="SAM" id="Phobius"/>
    </source>
</evidence>
<dbReference type="OrthoDB" id="2421405at2759"/>
<proteinExistence type="predicted"/>
<accession>A0A8H7Q6F8</accession>
<evidence type="ECO:0000313" key="2">
    <source>
        <dbReference type="EMBL" id="KAG2186842.1"/>
    </source>
</evidence>
<feature type="transmembrane region" description="Helical" evidence="1">
    <location>
        <begin position="97"/>
        <end position="117"/>
    </location>
</feature>
<feature type="transmembrane region" description="Helical" evidence="1">
    <location>
        <begin position="129"/>
        <end position="151"/>
    </location>
</feature>
<feature type="transmembrane region" description="Helical" evidence="1">
    <location>
        <begin position="171"/>
        <end position="193"/>
    </location>
</feature>
<dbReference type="AlphaFoldDB" id="A0A8H7Q6F8"/>
<evidence type="ECO:0000313" key="3">
    <source>
        <dbReference type="Proteomes" id="UP000612746"/>
    </source>
</evidence>
<keyword evidence="1" id="KW-0812">Transmembrane</keyword>
<gene>
    <name evidence="2" type="ORF">INT44_003068</name>
</gene>
<organism evidence="2 3">
    <name type="scientific">Umbelopsis vinacea</name>
    <dbReference type="NCBI Taxonomy" id="44442"/>
    <lineage>
        <taxon>Eukaryota</taxon>
        <taxon>Fungi</taxon>
        <taxon>Fungi incertae sedis</taxon>
        <taxon>Mucoromycota</taxon>
        <taxon>Mucoromycotina</taxon>
        <taxon>Umbelopsidomycetes</taxon>
        <taxon>Umbelopsidales</taxon>
        <taxon>Umbelopsidaceae</taxon>
        <taxon>Umbelopsis</taxon>
    </lineage>
</organism>